<proteinExistence type="predicted"/>
<reference evidence="2" key="1">
    <citation type="submission" date="2014-09" db="EMBL/GenBank/DDBJ databases">
        <authorList>
            <person name="Sharma Rahul"/>
            <person name="Thines Marco"/>
        </authorList>
    </citation>
    <scope>NUCLEOTIDE SEQUENCE [LARGE SCALE GENOMIC DNA]</scope>
</reference>
<dbReference type="EMBL" id="CCYA01000277">
    <property type="protein sequence ID" value="CEH19068.1"/>
    <property type="molecule type" value="Genomic_DNA"/>
</dbReference>
<keyword evidence="2" id="KW-1185">Reference proteome</keyword>
<accession>A0A0P1BR95</accession>
<dbReference type="AlphaFoldDB" id="A0A0P1BR95"/>
<name>A0A0P1BR95_9BASI</name>
<sequence>MPTCAFGSLGLVKAAHPGMIVFGADTCWPFLSLGRSDDLGPSRTRLYRVAIMLPCK</sequence>
<organism evidence="1 2">
    <name type="scientific">Ceraceosorus bombacis</name>
    <dbReference type="NCBI Taxonomy" id="401625"/>
    <lineage>
        <taxon>Eukaryota</taxon>
        <taxon>Fungi</taxon>
        <taxon>Dikarya</taxon>
        <taxon>Basidiomycota</taxon>
        <taxon>Ustilaginomycotina</taxon>
        <taxon>Exobasidiomycetes</taxon>
        <taxon>Ceraceosorales</taxon>
        <taxon>Ceraceosoraceae</taxon>
        <taxon>Ceraceosorus</taxon>
    </lineage>
</organism>
<evidence type="ECO:0000313" key="1">
    <source>
        <dbReference type="EMBL" id="CEH19068.1"/>
    </source>
</evidence>
<evidence type="ECO:0000313" key="2">
    <source>
        <dbReference type="Proteomes" id="UP000054845"/>
    </source>
</evidence>
<dbReference type="Proteomes" id="UP000054845">
    <property type="component" value="Unassembled WGS sequence"/>
</dbReference>
<protein>
    <submittedName>
        <fullName evidence="1">Uncharacterized protein</fullName>
    </submittedName>
</protein>